<protein>
    <submittedName>
        <fullName evidence="1">Uncharacterized protein</fullName>
    </submittedName>
</protein>
<evidence type="ECO:0000313" key="1">
    <source>
        <dbReference type="EMBL" id="GAV64161.1"/>
    </source>
</evidence>
<name>A0A1Q3B7Z2_CEPFO</name>
<comment type="caution">
    <text evidence="1">The sequence shown here is derived from an EMBL/GenBank/DDBJ whole genome shotgun (WGS) entry which is preliminary data.</text>
</comment>
<reference evidence="2" key="1">
    <citation type="submission" date="2016-04" db="EMBL/GenBank/DDBJ databases">
        <title>Cephalotus genome sequencing.</title>
        <authorList>
            <person name="Fukushima K."/>
            <person name="Hasebe M."/>
            <person name="Fang X."/>
        </authorList>
    </citation>
    <scope>NUCLEOTIDE SEQUENCE [LARGE SCALE GENOMIC DNA]</scope>
    <source>
        <strain evidence="2">cv. St1</strain>
    </source>
</reference>
<proteinExistence type="predicted"/>
<dbReference type="AlphaFoldDB" id="A0A1Q3B7Z2"/>
<dbReference type="PANTHER" id="PTHR33484">
    <property type="entry name" value="BNAC07G33360D PROTEIN"/>
    <property type="match status" value="1"/>
</dbReference>
<dbReference type="EMBL" id="BDDD01000336">
    <property type="protein sequence ID" value="GAV64161.1"/>
    <property type="molecule type" value="Genomic_DNA"/>
</dbReference>
<dbReference type="OrthoDB" id="836636at2759"/>
<sequence>MAPRGDHQHHLVKVGLEGFALIDECLGRPRRARRLPSPQGTQTSVCQYHGPQVVTVKVGPMNSNEKVQHYDAAAAVPYIYQGKEAVVDSTEAAKLYGGLQTISYYRKEKSYN</sequence>
<keyword evidence="2" id="KW-1185">Reference proteome</keyword>
<accession>A0A1Q3B7Z2</accession>
<organism evidence="1 2">
    <name type="scientific">Cephalotus follicularis</name>
    <name type="common">Albany pitcher plant</name>
    <dbReference type="NCBI Taxonomy" id="3775"/>
    <lineage>
        <taxon>Eukaryota</taxon>
        <taxon>Viridiplantae</taxon>
        <taxon>Streptophyta</taxon>
        <taxon>Embryophyta</taxon>
        <taxon>Tracheophyta</taxon>
        <taxon>Spermatophyta</taxon>
        <taxon>Magnoliopsida</taxon>
        <taxon>eudicotyledons</taxon>
        <taxon>Gunneridae</taxon>
        <taxon>Pentapetalae</taxon>
        <taxon>rosids</taxon>
        <taxon>fabids</taxon>
        <taxon>Oxalidales</taxon>
        <taxon>Cephalotaceae</taxon>
        <taxon>Cephalotus</taxon>
    </lineage>
</organism>
<gene>
    <name evidence="1" type="ORF">CFOL_v3_07679</name>
</gene>
<evidence type="ECO:0000313" key="2">
    <source>
        <dbReference type="Proteomes" id="UP000187406"/>
    </source>
</evidence>
<dbReference type="PANTHER" id="PTHR33484:SF3">
    <property type="entry name" value="HYDROXYPROLINE-RICH GLYCOPROTEIN FAMILY PROTEIN"/>
    <property type="match status" value="1"/>
</dbReference>
<dbReference type="Proteomes" id="UP000187406">
    <property type="component" value="Unassembled WGS sequence"/>
</dbReference>
<dbReference type="InParanoid" id="A0A1Q3B7Z2"/>